<dbReference type="STRING" id="60517.A0A0R3VYF3"/>
<dbReference type="Gene3D" id="3.30.40.10">
    <property type="entry name" value="Zinc/RING finger domain, C3HC4 (zinc finger)"/>
    <property type="match status" value="1"/>
</dbReference>
<dbReference type="WBParaSite" id="TASK_0000244701-mRNA-1">
    <property type="protein sequence ID" value="TASK_0000244701-mRNA-1"/>
    <property type="gene ID" value="TASK_0000244701"/>
</dbReference>
<dbReference type="SUPFAM" id="SSF57850">
    <property type="entry name" value="RING/U-box"/>
    <property type="match status" value="1"/>
</dbReference>
<reference evidence="4" key="1">
    <citation type="submission" date="2017-02" db="UniProtKB">
        <authorList>
            <consortium name="WormBaseParasite"/>
        </authorList>
    </citation>
    <scope>IDENTIFICATION</scope>
</reference>
<dbReference type="InterPro" id="IPR013083">
    <property type="entry name" value="Znf_RING/FYVE/PHD"/>
</dbReference>
<sequence length="256" mass="28458">MEVDIHASPLGPLDTPHRSLQFTTSPLTNTASPIGGHSLLTRAHSTICKMPPLTQSQAALPLSMQHYQSPIHSPSTSCHSQSSSLHILTTQSCAHLNKRQDKEEVKKKEDEREEEEEKEEEEKAVMRGPLQGTLVLLVDRCHVVVKAMGMLWRKRNTQHDSPCPESPGGREGGITDDIPPPASNSPCPPPPPTQPPDETALTPQPPQERPEMEHFQLLKWNACAFWSWDVMHDTCVICRNAMMSLCELLVPSFDMA</sequence>
<name>A0A0R3VYF3_TAEAS</name>
<evidence type="ECO:0000313" key="2">
    <source>
        <dbReference type="EMBL" id="VDK25244.1"/>
    </source>
</evidence>
<dbReference type="OrthoDB" id="8962942at2759"/>
<organism evidence="4">
    <name type="scientific">Taenia asiatica</name>
    <name type="common">Asian tapeworm</name>
    <dbReference type="NCBI Taxonomy" id="60517"/>
    <lineage>
        <taxon>Eukaryota</taxon>
        <taxon>Metazoa</taxon>
        <taxon>Spiralia</taxon>
        <taxon>Lophotrochozoa</taxon>
        <taxon>Platyhelminthes</taxon>
        <taxon>Cestoda</taxon>
        <taxon>Eucestoda</taxon>
        <taxon>Cyclophyllidea</taxon>
        <taxon>Taeniidae</taxon>
        <taxon>Taenia</taxon>
    </lineage>
</organism>
<proteinExistence type="predicted"/>
<dbReference type="Proteomes" id="UP000282613">
    <property type="component" value="Unassembled WGS sequence"/>
</dbReference>
<feature type="compositionally biased region" description="Pro residues" evidence="1">
    <location>
        <begin position="178"/>
        <end position="195"/>
    </location>
</feature>
<evidence type="ECO:0000256" key="1">
    <source>
        <dbReference type="SAM" id="MobiDB-lite"/>
    </source>
</evidence>
<feature type="compositionally biased region" description="Acidic residues" evidence="1">
    <location>
        <begin position="111"/>
        <end position="122"/>
    </location>
</feature>
<gene>
    <name evidence="2" type="ORF">TASK_LOCUS2448</name>
</gene>
<feature type="region of interest" description="Disordered" evidence="1">
    <location>
        <begin position="96"/>
        <end position="125"/>
    </location>
</feature>
<protein>
    <submittedName>
        <fullName evidence="4">Zf-ANAPC11 domain-containing protein</fullName>
    </submittedName>
</protein>
<dbReference type="AlphaFoldDB" id="A0A0R3VYF3"/>
<keyword evidence="3" id="KW-1185">Reference proteome</keyword>
<evidence type="ECO:0000313" key="4">
    <source>
        <dbReference type="WBParaSite" id="TASK_0000244701-mRNA-1"/>
    </source>
</evidence>
<feature type="compositionally biased region" description="Basic and acidic residues" evidence="1">
    <location>
        <begin position="98"/>
        <end position="110"/>
    </location>
</feature>
<evidence type="ECO:0000313" key="3">
    <source>
        <dbReference type="Proteomes" id="UP000282613"/>
    </source>
</evidence>
<feature type="region of interest" description="Disordered" evidence="1">
    <location>
        <begin position="156"/>
        <end position="210"/>
    </location>
</feature>
<reference evidence="2 3" key="2">
    <citation type="submission" date="2018-11" db="EMBL/GenBank/DDBJ databases">
        <authorList>
            <consortium name="Pathogen Informatics"/>
        </authorList>
    </citation>
    <scope>NUCLEOTIDE SEQUENCE [LARGE SCALE GENOMIC DNA]</scope>
</reference>
<dbReference type="EMBL" id="UYRS01001691">
    <property type="protein sequence ID" value="VDK25244.1"/>
    <property type="molecule type" value="Genomic_DNA"/>
</dbReference>
<accession>A0A0R3VYF3</accession>